<dbReference type="AlphaFoldDB" id="A0A4U1G2X3"/>
<dbReference type="Pfam" id="PF04383">
    <property type="entry name" value="KilA-N"/>
    <property type="match status" value="1"/>
</dbReference>
<reference evidence="2 3" key="1">
    <citation type="submission" date="2019-04" db="EMBL/GenBank/DDBJ databases">
        <title>Pedobacter sp. RP-1-16 sp. nov., isolated from Arctic soil.</title>
        <authorList>
            <person name="Dahal R.H."/>
            <person name="Kim D.-U."/>
        </authorList>
    </citation>
    <scope>NUCLEOTIDE SEQUENCE [LARGE SCALE GENOMIC DNA]</scope>
    <source>
        <strain evidence="2 3">RP-1-16</strain>
    </source>
</reference>
<accession>A0A4U1G2X3</accession>
<dbReference type="SMART" id="SM01252">
    <property type="entry name" value="KilA-N"/>
    <property type="match status" value="1"/>
</dbReference>
<dbReference type="Proteomes" id="UP000309594">
    <property type="component" value="Unassembled WGS sequence"/>
</dbReference>
<name>A0A4U1G2X3_9SPHI</name>
<proteinExistence type="predicted"/>
<evidence type="ECO:0000313" key="3">
    <source>
        <dbReference type="Proteomes" id="UP000309594"/>
    </source>
</evidence>
<dbReference type="InterPro" id="IPR018004">
    <property type="entry name" value="KilA/APSES_HTH"/>
</dbReference>
<feature type="domain" description="KilA-N" evidence="1">
    <location>
        <begin position="5"/>
        <end position="139"/>
    </location>
</feature>
<dbReference type="InterPro" id="IPR017880">
    <property type="entry name" value="KilA_N"/>
</dbReference>
<sequence>MSKSNKFTVQEREISFLSHGDNDFLSLTDIAKYRSNYDPNDVIRNWMRGKSTLAFLGLWEILNNSDFKPVEFDGFKSEAGYNYFVLSPQKWIEKTNAKGIISKSGRYGGTFAHKDIAFEFASWISSEFKLYLITEFQKLKNEENDRLSLNWSFQRTLAKVNYRIHADAIKEKIIPLELTKEQSAMIYASEADMLNVALFGKTAQEWKNVNCNLEGNIRDHATLEQLVVLSNMESLNSVMIHQGLPQKDRIAQLNLTAIMQLKSLLNNKSLKRLQNP</sequence>
<gene>
    <name evidence="2" type="ORF">FBD94_19885</name>
</gene>
<dbReference type="EMBL" id="SWDX01000009">
    <property type="protein sequence ID" value="TKC57544.1"/>
    <property type="molecule type" value="Genomic_DNA"/>
</dbReference>
<evidence type="ECO:0000313" key="2">
    <source>
        <dbReference type="EMBL" id="TKC57544.1"/>
    </source>
</evidence>
<protein>
    <submittedName>
        <fullName evidence="2">KilA-N domain-containing protein</fullName>
    </submittedName>
</protein>
<dbReference type="PROSITE" id="PS51301">
    <property type="entry name" value="KILA_N"/>
    <property type="match status" value="1"/>
</dbReference>
<evidence type="ECO:0000259" key="1">
    <source>
        <dbReference type="PROSITE" id="PS51301"/>
    </source>
</evidence>
<comment type="caution">
    <text evidence="2">The sequence shown here is derived from an EMBL/GenBank/DDBJ whole genome shotgun (WGS) entry which is preliminary data.</text>
</comment>
<organism evidence="2 3">
    <name type="scientific">Pedobacter hiemivivus</name>
    <dbReference type="NCBI Taxonomy" id="2530454"/>
    <lineage>
        <taxon>Bacteria</taxon>
        <taxon>Pseudomonadati</taxon>
        <taxon>Bacteroidota</taxon>
        <taxon>Sphingobacteriia</taxon>
        <taxon>Sphingobacteriales</taxon>
        <taxon>Sphingobacteriaceae</taxon>
        <taxon>Pedobacter</taxon>
    </lineage>
</organism>
<dbReference type="RefSeq" id="WP_136881492.1">
    <property type="nucleotide sequence ID" value="NZ_SWDX01000009.1"/>
</dbReference>